<reference evidence="1" key="1">
    <citation type="submission" date="2025-08" db="UniProtKB">
        <authorList>
            <consortium name="RefSeq"/>
        </authorList>
    </citation>
    <scope>IDENTIFICATION</scope>
</reference>
<dbReference type="RefSeq" id="XP_016482521.1">
    <property type="nucleotide sequence ID" value="XM_016627035.1"/>
</dbReference>
<dbReference type="KEGG" id="nta:107803340"/>
<proteinExistence type="predicted"/>
<gene>
    <name evidence="1" type="primary">LOC107803340</name>
</gene>
<protein>
    <submittedName>
        <fullName evidence="1">Uncharacterized mitochondrial protein AtMg00810-like</fullName>
    </submittedName>
</protein>
<dbReference type="PANTHER" id="PTHR11439">
    <property type="entry name" value="GAG-POL-RELATED RETROTRANSPOSON"/>
    <property type="match status" value="1"/>
</dbReference>
<evidence type="ECO:0000313" key="1">
    <source>
        <dbReference type="RefSeq" id="XP_016482521.1"/>
    </source>
</evidence>
<name>A0A1S4B118_TOBAC</name>
<dbReference type="AlphaFoldDB" id="A0A1S4B118"/>
<dbReference type="STRING" id="4097.A0A1S4B118"/>
<sequence>MEFIYQAKYTKELIQKFGMSNAKLIRTPMSPSTSFDKYEHGKPVDETKYHGIIGSLLYLTASRSDIMFSIYKYARFQSTPKKSHLTVVKRIIRYLIGTTSYGLWYPRSNNFKLEGFLDVDLAGDKEDRKSTSGTRQLMGKALISWNSKKQGSVSLSAIEAESHVLDYITVQLDKSLGYEEEPVAIIDRHVRKLRSKNISAVNVQWRGQLVEELSKYDSSHSGLVGRSLKFKE</sequence>
<accession>A0A1S4B118</accession>
<organism evidence="1">
    <name type="scientific">Nicotiana tabacum</name>
    <name type="common">Common tobacco</name>
    <dbReference type="NCBI Taxonomy" id="4097"/>
    <lineage>
        <taxon>Eukaryota</taxon>
        <taxon>Viridiplantae</taxon>
        <taxon>Streptophyta</taxon>
        <taxon>Embryophyta</taxon>
        <taxon>Tracheophyta</taxon>
        <taxon>Spermatophyta</taxon>
        <taxon>Magnoliopsida</taxon>
        <taxon>eudicotyledons</taxon>
        <taxon>Gunneridae</taxon>
        <taxon>Pentapetalae</taxon>
        <taxon>asterids</taxon>
        <taxon>lamiids</taxon>
        <taxon>Solanales</taxon>
        <taxon>Solanaceae</taxon>
        <taxon>Nicotianoideae</taxon>
        <taxon>Nicotianeae</taxon>
        <taxon>Nicotiana</taxon>
    </lineage>
</organism>
<dbReference type="PANTHER" id="PTHR11439:SF483">
    <property type="entry name" value="PEPTIDE SYNTHASE GLIP-LIKE, PUTATIVE (AFU_ORTHOLOGUE AFUA_3G12920)-RELATED"/>
    <property type="match status" value="1"/>
</dbReference>
<dbReference type="OrthoDB" id="423491at2759"/>
<dbReference type="PaxDb" id="4097-A0A1S4B118"/>